<accession>A0A381VZC5</accession>
<name>A0A381VZC5_9ZZZZ</name>
<dbReference type="AlphaFoldDB" id="A0A381VZC5"/>
<dbReference type="SUPFAM" id="SSF51230">
    <property type="entry name" value="Single hybrid motif"/>
    <property type="match status" value="1"/>
</dbReference>
<evidence type="ECO:0000259" key="2">
    <source>
        <dbReference type="PROSITE" id="PS50968"/>
    </source>
</evidence>
<dbReference type="InterPro" id="IPR050709">
    <property type="entry name" value="Biotin_Carboxyl_Carrier/Decarb"/>
</dbReference>
<dbReference type="FunFam" id="2.40.50.100:FF:000003">
    <property type="entry name" value="Acetyl-CoA carboxylase biotin carboxyl carrier protein"/>
    <property type="match status" value="1"/>
</dbReference>
<dbReference type="Pfam" id="PF00364">
    <property type="entry name" value="Biotin_lipoyl"/>
    <property type="match status" value="1"/>
</dbReference>
<gene>
    <name evidence="3" type="ORF">METZ01_LOCUS98295</name>
</gene>
<reference evidence="3" key="1">
    <citation type="submission" date="2018-05" db="EMBL/GenBank/DDBJ databases">
        <authorList>
            <person name="Lanie J.A."/>
            <person name="Ng W.-L."/>
            <person name="Kazmierczak K.M."/>
            <person name="Andrzejewski T.M."/>
            <person name="Davidsen T.M."/>
            <person name="Wayne K.J."/>
            <person name="Tettelin H."/>
            <person name="Glass J.I."/>
            <person name="Rusch D."/>
            <person name="Podicherti R."/>
            <person name="Tsui H.-C.T."/>
            <person name="Winkler M.E."/>
        </authorList>
    </citation>
    <scope>NUCLEOTIDE SEQUENCE</scope>
</reference>
<dbReference type="Gene3D" id="2.40.50.100">
    <property type="match status" value="1"/>
</dbReference>
<dbReference type="PANTHER" id="PTHR45266">
    <property type="entry name" value="OXALOACETATE DECARBOXYLASE ALPHA CHAIN"/>
    <property type="match status" value="1"/>
</dbReference>
<organism evidence="3">
    <name type="scientific">marine metagenome</name>
    <dbReference type="NCBI Taxonomy" id="408172"/>
    <lineage>
        <taxon>unclassified sequences</taxon>
        <taxon>metagenomes</taxon>
        <taxon>ecological metagenomes</taxon>
    </lineage>
</organism>
<feature type="domain" description="Lipoyl-binding" evidence="2">
    <location>
        <begin position="1"/>
        <end position="72"/>
    </location>
</feature>
<protein>
    <recommendedName>
        <fullName evidence="2">Lipoyl-binding domain-containing protein</fullName>
    </recommendedName>
</protein>
<keyword evidence="1" id="KW-0092">Biotin</keyword>
<dbReference type="InterPro" id="IPR011053">
    <property type="entry name" value="Single_hybrid_motif"/>
</dbReference>
<proteinExistence type="predicted"/>
<sequence length="73" mass="8020">MAAHEVKSPMTGRVVEVLVSVGDRVVEADLLVVVESMKMENEVFSEVAGIVSEVRVEEDQNVSEEEVIFVISD</sequence>
<dbReference type="PROSITE" id="PS50968">
    <property type="entry name" value="BIOTINYL_LIPOYL"/>
    <property type="match status" value="1"/>
</dbReference>
<dbReference type="EMBL" id="UINC01010194">
    <property type="protein sequence ID" value="SVA45441.1"/>
    <property type="molecule type" value="Genomic_DNA"/>
</dbReference>
<dbReference type="PANTHER" id="PTHR45266:SF3">
    <property type="entry name" value="OXALOACETATE DECARBOXYLASE ALPHA CHAIN"/>
    <property type="match status" value="1"/>
</dbReference>
<evidence type="ECO:0000256" key="1">
    <source>
        <dbReference type="ARBA" id="ARBA00023267"/>
    </source>
</evidence>
<dbReference type="CDD" id="cd06850">
    <property type="entry name" value="biotinyl_domain"/>
    <property type="match status" value="1"/>
</dbReference>
<dbReference type="InterPro" id="IPR000089">
    <property type="entry name" value="Biotin_lipoyl"/>
</dbReference>
<evidence type="ECO:0000313" key="3">
    <source>
        <dbReference type="EMBL" id="SVA45441.1"/>
    </source>
</evidence>